<evidence type="ECO:0000313" key="2">
    <source>
        <dbReference type="Proteomes" id="UP000483820"/>
    </source>
</evidence>
<reference evidence="1 2" key="1">
    <citation type="submission" date="2019-12" db="EMBL/GenBank/DDBJ databases">
        <title>Chromosome-level assembly of the Caenorhabditis remanei genome.</title>
        <authorList>
            <person name="Teterina A.A."/>
            <person name="Willis J.H."/>
            <person name="Phillips P.C."/>
        </authorList>
    </citation>
    <scope>NUCLEOTIDE SEQUENCE [LARGE SCALE GENOMIC DNA]</scope>
    <source>
        <strain evidence="1 2">PX506</strain>
        <tissue evidence="1">Whole organism</tissue>
    </source>
</reference>
<dbReference type="CTD" id="78777676"/>
<sequence length="104" mass="11802">MKKYLMELRELNIVDMNISLQRDGSDALEWKTMWEISEKNSVGGDVEVSWVDTDLEVKGLVVVKWVGVTNLENVRDNLVLFPSEAHVKSNVSSRDQVDVEVPAK</sequence>
<dbReference type="Proteomes" id="UP000483820">
    <property type="component" value="Chromosome X"/>
</dbReference>
<gene>
    <name evidence="1" type="ORF">GCK72_023440</name>
</gene>
<dbReference type="GeneID" id="78777676"/>
<dbReference type="KEGG" id="crq:GCK72_023440"/>
<proteinExistence type="predicted"/>
<dbReference type="EMBL" id="WUAV01000006">
    <property type="protein sequence ID" value="KAF1746982.1"/>
    <property type="molecule type" value="Genomic_DNA"/>
</dbReference>
<evidence type="ECO:0000313" key="1">
    <source>
        <dbReference type="EMBL" id="KAF1746982.1"/>
    </source>
</evidence>
<name>A0A6A5FWT4_CAERE</name>
<organism evidence="1 2">
    <name type="scientific">Caenorhabditis remanei</name>
    <name type="common">Caenorhabditis vulgaris</name>
    <dbReference type="NCBI Taxonomy" id="31234"/>
    <lineage>
        <taxon>Eukaryota</taxon>
        <taxon>Metazoa</taxon>
        <taxon>Ecdysozoa</taxon>
        <taxon>Nematoda</taxon>
        <taxon>Chromadorea</taxon>
        <taxon>Rhabditida</taxon>
        <taxon>Rhabditina</taxon>
        <taxon>Rhabditomorpha</taxon>
        <taxon>Rhabditoidea</taxon>
        <taxon>Rhabditidae</taxon>
        <taxon>Peloderinae</taxon>
        <taxon>Caenorhabditis</taxon>
    </lineage>
</organism>
<protein>
    <submittedName>
        <fullName evidence="1">Uncharacterized protein</fullName>
    </submittedName>
</protein>
<dbReference type="AlphaFoldDB" id="A0A6A5FWT4"/>
<dbReference type="RefSeq" id="XP_053578965.1">
    <property type="nucleotide sequence ID" value="XM_053735399.1"/>
</dbReference>
<accession>A0A6A5FWT4</accession>
<comment type="caution">
    <text evidence="1">The sequence shown here is derived from an EMBL/GenBank/DDBJ whole genome shotgun (WGS) entry which is preliminary data.</text>
</comment>